<dbReference type="RefSeq" id="XP_044552302.1">
    <property type="nucleotide sequence ID" value="XM_044694412.1"/>
</dbReference>
<keyword evidence="3" id="KW-0342">GTP-binding</keyword>
<dbReference type="SUPFAM" id="SSF50465">
    <property type="entry name" value="EF-Tu/eEF-1alpha/eIF2-gamma C-terminal domain"/>
    <property type="match status" value="1"/>
</dbReference>
<dbReference type="GeneID" id="68092936"/>
<dbReference type="Pfam" id="PF22594">
    <property type="entry name" value="GTP-eEF1A_C"/>
    <property type="match status" value="1"/>
</dbReference>
<dbReference type="SUPFAM" id="SSF50447">
    <property type="entry name" value="Translation proteins"/>
    <property type="match status" value="1"/>
</dbReference>
<dbReference type="AlphaFoldDB" id="A0AA88GSY6"/>
<evidence type="ECO:0000313" key="7">
    <source>
        <dbReference type="Proteomes" id="UP000816034"/>
    </source>
</evidence>
<dbReference type="Gene3D" id="3.40.50.300">
    <property type="entry name" value="P-loop containing nucleotide triphosphate hydrolases"/>
    <property type="match status" value="1"/>
</dbReference>
<dbReference type="Gene3D" id="2.40.30.10">
    <property type="entry name" value="Translation factors"/>
    <property type="match status" value="2"/>
</dbReference>
<evidence type="ECO:0000313" key="6">
    <source>
        <dbReference type="EMBL" id="KAG2388310.1"/>
    </source>
</evidence>
<accession>A0AA88GSY6</accession>
<protein>
    <recommendedName>
        <fullName evidence="8">Tr-type G domain-containing protein</fullName>
    </recommendedName>
</protein>
<dbReference type="InterPro" id="IPR054696">
    <property type="entry name" value="GTP-eEF1A_C"/>
</dbReference>
<organism evidence="6 7">
    <name type="scientific">Naegleria lovaniensis</name>
    <name type="common">Amoeba</name>
    <dbReference type="NCBI Taxonomy" id="51637"/>
    <lineage>
        <taxon>Eukaryota</taxon>
        <taxon>Discoba</taxon>
        <taxon>Heterolobosea</taxon>
        <taxon>Tetramitia</taxon>
        <taxon>Eutetramitia</taxon>
        <taxon>Vahlkampfiidae</taxon>
        <taxon>Naegleria</taxon>
    </lineage>
</organism>
<keyword evidence="7" id="KW-1185">Reference proteome</keyword>
<evidence type="ECO:0000256" key="1">
    <source>
        <dbReference type="ARBA" id="ARBA00007249"/>
    </source>
</evidence>
<dbReference type="EMBL" id="PYSW02000010">
    <property type="protein sequence ID" value="KAG2388310.1"/>
    <property type="molecule type" value="Genomic_DNA"/>
</dbReference>
<dbReference type="GO" id="GO:0005525">
    <property type="term" value="F:GTP binding"/>
    <property type="evidence" value="ECO:0007669"/>
    <property type="project" value="UniProtKB-KW"/>
</dbReference>
<evidence type="ECO:0000259" key="4">
    <source>
        <dbReference type="Pfam" id="PF00009"/>
    </source>
</evidence>
<feature type="domain" description="Tr-type G" evidence="4">
    <location>
        <begin position="7"/>
        <end position="231"/>
    </location>
</feature>
<evidence type="ECO:0000256" key="3">
    <source>
        <dbReference type="ARBA" id="ARBA00023134"/>
    </source>
</evidence>
<dbReference type="InterPro" id="IPR009001">
    <property type="entry name" value="Transl_elong_EF1A/Init_IF2_C"/>
</dbReference>
<dbReference type="InterPro" id="IPR050100">
    <property type="entry name" value="TRAFAC_GTPase_members"/>
</dbReference>
<dbReference type="InterPro" id="IPR009000">
    <property type="entry name" value="Transl_B-barrel_sf"/>
</dbReference>
<comment type="caution">
    <text evidence="6">The sequence shown here is derived from an EMBL/GenBank/DDBJ whole genome shotgun (WGS) entry which is preliminary data.</text>
</comment>
<sequence length="484" mass="54638">MFENPITLVMLGPTMSGKTEAVKIIRYYNSQIMFRTSSSAIKKESECVVRYDQWSGQSYRDKELYYSRLRESYQEPTMHMDYLNFVYLPPNGEKVVQIVDIGGHEKLMKNASSGISLSENSAALIVVSVDSINFQGNQKTLHDHLMFARVNGIKQVAVCVNMMDTKDFCEEEFCQVTERILKPALKNILGIKNLSEVPMIPTSLVLEENVMKNSDKMPWYKGEPLLSVVDSLTTPSCQQWKKYAPLRLSVIDSYRISGIGTVLIGQLHTGILQPDTMVKVPTLKGTSQDLLVKYIEIDHKTVPNAFPGSVIGIHVSQLPVSSCRRGLVLSDPKNHPAAFTLFFEAKIKILDCPNIIKEGFTPMVDCGLAHVACRFEKLMYTIDATTRRVASYHPSFLNKNDLAVVRLRPIKKRFLLERYNDFPCLGRITVRDNNKIVAIGTVTRIVREGDDHNLPTLYNFSKYGNYVMGTSTSSLRDISITCQH</sequence>
<dbReference type="Pfam" id="PF00009">
    <property type="entry name" value="GTP_EFTU"/>
    <property type="match status" value="1"/>
</dbReference>
<dbReference type="PANTHER" id="PTHR23115">
    <property type="entry name" value="TRANSLATION FACTOR"/>
    <property type="match status" value="1"/>
</dbReference>
<evidence type="ECO:0000256" key="2">
    <source>
        <dbReference type="ARBA" id="ARBA00022741"/>
    </source>
</evidence>
<evidence type="ECO:0000259" key="5">
    <source>
        <dbReference type="Pfam" id="PF22594"/>
    </source>
</evidence>
<feature type="domain" description="GTP-eEF1A C-terminal" evidence="5">
    <location>
        <begin position="343"/>
        <end position="443"/>
    </location>
</feature>
<evidence type="ECO:0008006" key="8">
    <source>
        <dbReference type="Google" id="ProtNLM"/>
    </source>
</evidence>
<reference evidence="6 7" key="1">
    <citation type="journal article" date="2018" name="BMC Genomics">
        <title>The genome of Naegleria lovaniensis, the basis for a comparative approach to unravel pathogenicity factors of the human pathogenic amoeba N. fowleri.</title>
        <authorList>
            <person name="Liechti N."/>
            <person name="Schurch N."/>
            <person name="Bruggmann R."/>
            <person name="Wittwer M."/>
        </authorList>
    </citation>
    <scope>NUCLEOTIDE SEQUENCE [LARGE SCALE GENOMIC DNA]</scope>
    <source>
        <strain evidence="6 7">ATCC 30569</strain>
    </source>
</reference>
<gene>
    <name evidence="6" type="ORF">C9374_000474</name>
</gene>
<dbReference type="InterPro" id="IPR000795">
    <property type="entry name" value="T_Tr_GTP-bd_dom"/>
</dbReference>
<dbReference type="InterPro" id="IPR027417">
    <property type="entry name" value="P-loop_NTPase"/>
</dbReference>
<comment type="similarity">
    <text evidence="1">Belongs to the TRAFAC class translation factor GTPase superfamily. Classic translation factor GTPase family. EF-Tu/EF-1A subfamily.</text>
</comment>
<dbReference type="SUPFAM" id="SSF52540">
    <property type="entry name" value="P-loop containing nucleoside triphosphate hydrolases"/>
    <property type="match status" value="1"/>
</dbReference>
<dbReference type="Proteomes" id="UP000816034">
    <property type="component" value="Unassembled WGS sequence"/>
</dbReference>
<name>A0AA88GSY6_NAELO</name>
<dbReference type="GO" id="GO:0003924">
    <property type="term" value="F:GTPase activity"/>
    <property type="evidence" value="ECO:0007669"/>
    <property type="project" value="InterPro"/>
</dbReference>
<keyword evidence="2" id="KW-0547">Nucleotide-binding</keyword>
<proteinExistence type="inferred from homology"/>